<reference evidence="1 2" key="1">
    <citation type="submission" date="2014-03" db="EMBL/GenBank/DDBJ databases">
        <title>Genomics of Bifidobacteria.</title>
        <authorList>
            <person name="Ventura M."/>
            <person name="Milani C."/>
            <person name="Lugli G.A."/>
        </authorList>
    </citation>
    <scope>NUCLEOTIDE SEQUENCE [LARGE SCALE GENOMIC DNA]</scope>
    <source>
        <strain evidence="1 2">DSM 22766</strain>
    </source>
</reference>
<name>A0A086YZJ6_9BIFI</name>
<protein>
    <submittedName>
        <fullName evidence="1">Uncharacterized protein</fullName>
    </submittedName>
</protein>
<dbReference type="EMBL" id="JGYK01000001">
    <property type="protein sequence ID" value="KFI39696.1"/>
    <property type="molecule type" value="Genomic_DNA"/>
</dbReference>
<sequence length="37" mass="3732">MDFARVGALDEAAILGGVGCDFHDNKGSPLAAGAKQE</sequence>
<accession>A0A086YZJ6</accession>
<comment type="caution">
    <text evidence="1">The sequence shown here is derived from an EMBL/GenBank/DDBJ whole genome shotgun (WGS) entry which is preliminary data.</text>
</comment>
<evidence type="ECO:0000313" key="1">
    <source>
        <dbReference type="EMBL" id="KFI39696.1"/>
    </source>
</evidence>
<gene>
    <name evidence="1" type="ORF">BACT_0396</name>
</gene>
<proteinExistence type="predicted"/>
<dbReference type="AlphaFoldDB" id="A0A086YZJ6"/>
<evidence type="ECO:0000313" key="2">
    <source>
        <dbReference type="Proteomes" id="UP000029015"/>
    </source>
</evidence>
<keyword evidence="2" id="KW-1185">Reference proteome</keyword>
<dbReference type="Proteomes" id="UP000029015">
    <property type="component" value="Unassembled WGS sequence"/>
</dbReference>
<organism evidence="1 2">
    <name type="scientific">Bifidobacterium actinocoloniiforme DSM 22766</name>
    <dbReference type="NCBI Taxonomy" id="1437605"/>
    <lineage>
        <taxon>Bacteria</taxon>
        <taxon>Bacillati</taxon>
        <taxon>Actinomycetota</taxon>
        <taxon>Actinomycetes</taxon>
        <taxon>Bifidobacteriales</taxon>
        <taxon>Bifidobacteriaceae</taxon>
        <taxon>Bifidobacterium</taxon>
    </lineage>
</organism>